<evidence type="ECO:0000256" key="1">
    <source>
        <dbReference type="ARBA" id="ARBA00006974"/>
    </source>
</evidence>
<evidence type="ECO:0008006" key="4">
    <source>
        <dbReference type="Google" id="ProtNLM"/>
    </source>
</evidence>
<comment type="similarity">
    <text evidence="1">Belongs to the ARG7 family.</text>
</comment>
<sequence>MRPLSKDHHHHEPCCKSCPAEIRLFVKKLGKGFHSKKAYKKLEHASESSKNKHKNGDQVQVPEGYVAVYVGEERRKYKVSLKCLSCPAFQELIIESMSDVLDVKIEGPIMLSSCPTDRFDVLIRLHSWDIACMEV</sequence>
<dbReference type="OrthoDB" id="835033at2759"/>
<accession>A0A6J5WIU1</accession>
<dbReference type="Proteomes" id="UP000507245">
    <property type="component" value="Unassembled WGS sequence"/>
</dbReference>
<evidence type="ECO:0000313" key="2">
    <source>
        <dbReference type="EMBL" id="CAB4299965.1"/>
    </source>
</evidence>
<gene>
    <name evidence="2" type="ORF">ORAREDHAP_LOCUS14812</name>
</gene>
<keyword evidence="3" id="KW-1185">Reference proteome</keyword>
<dbReference type="GO" id="GO:0009733">
    <property type="term" value="P:response to auxin"/>
    <property type="evidence" value="ECO:0007669"/>
    <property type="project" value="InterPro"/>
</dbReference>
<reference evidence="3" key="1">
    <citation type="journal article" date="2020" name="Genome Biol.">
        <title>Gamete binning: chromosome-level and haplotype-resolved genome assembly enabled by high-throughput single-cell sequencing of gamete genomes.</title>
        <authorList>
            <person name="Campoy J.A."/>
            <person name="Sun H."/>
            <person name="Goel M."/>
            <person name="Jiao W.-B."/>
            <person name="Folz-Donahue K."/>
            <person name="Wang N."/>
            <person name="Rubio M."/>
            <person name="Liu C."/>
            <person name="Kukat C."/>
            <person name="Ruiz D."/>
            <person name="Huettel B."/>
            <person name="Schneeberger K."/>
        </authorList>
    </citation>
    <scope>NUCLEOTIDE SEQUENCE [LARGE SCALE GENOMIC DNA]</scope>
    <source>
        <strain evidence="3">cv. Rojo Pasion</strain>
    </source>
</reference>
<dbReference type="AlphaFoldDB" id="A0A6J5WIU1"/>
<dbReference type="InterPro" id="IPR003676">
    <property type="entry name" value="SAUR_fam"/>
</dbReference>
<dbReference type="Pfam" id="PF02519">
    <property type="entry name" value="Auxin_inducible"/>
    <property type="match status" value="1"/>
</dbReference>
<evidence type="ECO:0000313" key="3">
    <source>
        <dbReference type="Proteomes" id="UP000507245"/>
    </source>
</evidence>
<organism evidence="2 3">
    <name type="scientific">Prunus armeniaca</name>
    <name type="common">Apricot</name>
    <name type="synonym">Armeniaca vulgaris</name>
    <dbReference type="NCBI Taxonomy" id="36596"/>
    <lineage>
        <taxon>Eukaryota</taxon>
        <taxon>Viridiplantae</taxon>
        <taxon>Streptophyta</taxon>
        <taxon>Embryophyta</taxon>
        <taxon>Tracheophyta</taxon>
        <taxon>Spermatophyta</taxon>
        <taxon>Magnoliopsida</taxon>
        <taxon>eudicotyledons</taxon>
        <taxon>Gunneridae</taxon>
        <taxon>Pentapetalae</taxon>
        <taxon>rosids</taxon>
        <taxon>fabids</taxon>
        <taxon>Rosales</taxon>
        <taxon>Rosaceae</taxon>
        <taxon>Amygdaloideae</taxon>
        <taxon>Amygdaleae</taxon>
        <taxon>Prunus</taxon>
    </lineage>
</organism>
<dbReference type="EMBL" id="CAEKKB010000002">
    <property type="protein sequence ID" value="CAB4299965.1"/>
    <property type="molecule type" value="Genomic_DNA"/>
</dbReference>
<protein>
    <recommendedName>
        <fullName evidence="4">Auxin-responsive protein</fullName>
    </recommendedName>
</protein>
<name>A0A6J5WIU1_PRUAR</name>
<proteinExistence type="inferred from homology"/>